<gene>
    <name evidence="5 7" type="primary">yqgF</name>
    <name evidence="7" type="ORF">BUCIPSTX3056_372</name>
</gene>
<comment type="function">
    <text evidence="5">Could be a nuclease involved in processing of the 5'-end of pre-16S rRNA.</text>
</comment>
<evidence type="ECO:0000256" key="3">
    <source>
        <dbReference type="ARBA" id="ARBA00022722"/>
    </source>
</evidence>
<dbReference type="GO" id="GO:0005829">
    <property type="term" value="C:cytosol"/>
    <property type="evidence" value="ECO:0007669"/>
    <property type="project" value="TreeGrafter"/>
</dbReference>
<dbReference type="EMBL" id="LR217732">
    <property type="protein sequence ID" value="VFP86233.1"/>
    <property type="molecule type" value="Genomic_DNA"/>
</dbReference>
<dbReference type="EC" id="3.1.-.-" evidence="5"/>
<evidence type="ECO:0000256" key="2">
    <source>
        <dbReference type="ARBA" id="ARBA00022517"/>
    </source>
</evidence>
<keyword evidence="2 5" id="KW-0690">Ribosome biogenesis</keyword>
<dbReference type="AlphaFoldDB" id="A0A451DHV2"/>
<dbReference type="Pfam" id="PF03652">
    <property type="entry name" value="RuvX"/>
    <property type="match status" value="1"/>
</dbReference>
<evidence type="ECO:0000256" key="5">
    <source>
        <dbReference type="HAMAP-Rule" id="MF_00651"/>
    </source>
</evidence>
<dbReference type="RefSeq" id="WP_075474942.1">
    <property type="nucleotide sequence ID" value="NZ_LR217732.1"/>
</dbReference>
<dbReference type="Gene3D" id="3.30.420.140">
    <property type="entry name" value="YqgF/RNase H-like domain"/>
    <property type="match status" value="1"/>
</dbReference>
<dbReference type="Proteomes" id="UP000294449">
    <property type="component" value="Chromosome"/>
</dbReference>
<dbReference type="InterPro" id="IPR037027">
    <property type="entry name" value="YqgF/RNaseH-like_dom_sf"/>
</dbReference>
<evidence type="ECO:0000313" key="8">
    <source>
        <dbReference type="Proteomes" id="UP000294449"/>
    </source>
</evidence>
<evidence type="ECO:0000256" key="4">
    <source>
        <dbReference type="ARBA" id="ARBA00022801"/>
    </source>
</evidence>
<keyword evidence="1 5" id="KW-0963">Cytoplasm</keyword>
<name>A0A451DHV2_9GAMM</name>
<keyword evidence="3 5" id="KW-0540">Nuclease</keyword>
<dbReference type="GO" id="GO:0016788">
    <property type="term" value="F:hydrolase activity, acting on ester bonds"/>
    <property type="evidence" value="ECO:0007669"/>
    <property type="project" value="UniProtKB-UniRule"/>
</dbReference>
<protein>
    <recommendedName>
        <fullName evidence="5">Putative pre-16S rRNA nuclease</fullName>
        <ecNumber evidence="5">3.1.-.-</ecNumber>
    </recommendedName>
</protein>
<sequence length="131" mass="15756">MIVICFDYGIKTIGVAISETKIKYATPIKSIVNKKKTLWKNIDSIIQYWKPKYIIIGYPYYIKKKINKKIKKFSHFFEKKFNKNVILYNENYSSIEAKTFLKKRKKRNFPCIHSISAKIILDSWLRENYIF</sequence>
<dbReference type="InterPro" id="IPR006641">
    <property type="entry name" value="YqgF/RNaseH-like_dom"/>
</dbReference>
<dbReference type="OrthoDB" id="9796140at2"/>
<accession>A0A451DHV2</accession>
<dbReference type="InterPro" id="IPR005227">
    <property type="entry name" value="YqgF"/>
</dbReference>
<feature type="domain" description="YqgF/RNase H-like" evidence="6">
    <location>
        <begin position="1"/>
        <end position="97"/>
    </location>
</feature>
<dbReference type="NCBIfam" id="TIGR00250">
    <property type="entry name" value="RNAse_H_YqgF"/>
    <property type="match status" value="1"/>
</dbReference>
<dbReference type="GO" id="GO:0004518">
    <property type="term" value="F:nuclease activity"/>
    <property type="evidence" value="ECO:0007669"/>
    <property type="project" value="UniProtKB-KW"/>
</dbReference>
<dbReference type="PANTHER" id="PTHR33317:SF4">
    <property type="entry name" value="POLYNUCLEOTIDYL TRANSFERASE, RIBONUCLEASE H-LIKE SUPERFAMILY PROTEIN"/>
    <property type="match status" value="1"/>
</dbReference>
<proteinExistence type="inferred from homology"/>
<dbReference type="GO" id="GO:0000967">
    <property type="term" value="P:rRNA 5'-end processing"/>
    <property type="evidence" value="ECO:0007669"/>
    <property type="project" value="UniProtKB-UniRule"/>
</dbReference>
<dbReference type="SUPFAM" id="SSF53098">
    <property type="entry name" value="Ribonuclease H-like"/>
    <property type="match status" value="1"/>
</dbReference>
<dbReference type="STRING" id="655384.GCA_900128595_00373"/>
<evidence type="ECO:0000256" key="1">
    <source>
        <dbReference type="ARBA" id="ARBA00022490"/>
    </source>
</evidence>
<dbReference type="HAMAP" id="MF_00651">
    <property type="entry name" value="Nuclease_YqgF"/>
    <property type="match status" value="1"/>
</dbReference>
<comment type="subcellular location">
    <subcellularLocation>
        <location evidence="5">Cytoplasm</location>
    </subcellularLocation>
</comment>
<evidence type="ECO:0000313" key="7">
    <source>
        <dbReference type="EMBL" id="VFP86233.1"/>
    </source>
</evidence>
<reference evidence="7 8" key="1">
    <citation type="submission" date="2019-02" db="EMBL/GenBank/DDBJ databases">
        <authorList>
            <person name="Manzano-Marin A."/>
            <person name="Manzano-Marin A."/>
        </authorList>
    </citation>
    <scope>NUCLEOTIDE SEQUENCE [LARGE SCALE GENOMIC DNA]</scope>
    <source>
        <strain evidence="7 8">BuCipseudotaxifoliae</strain>
    </source>
</reference>
<dbReference type="PANTHER" id="PTHR33317">
    <property type="entry name" value="POLYNUCLEOTIDYL TRANSFERASE, RIBONUCLEASE H-LIKE SUPERFAMILY PROTEIN"/>
    <property type="match status" value="1"/>
</dbReference>
<evidence type="ECO:0000259" key="6">
    <source>
        <dbReference type="SMART" id="SM00732"/>
    </source>
</evidence>
<keyword evidence="4 5" id="KW-0378">Hydrolase</keyword>
<dbReference type="SMART" id="SM00732">
    <property type="entry name" value="YqgFc"/>
    <property type="match status" value="1"/>
</dbReference>
<organism evidence="7 8">
    <name type="scientific">Buchnera aphidicola</name>
    <name type="common">Cinara pseudotaxifoliae</name>
    <dbReference type="NCBI Taxonomy" id="655384"/>
    <lineage>
        <taxon>Bacteria</taxon>
        <taxon>Pseudomonadati</taxon>
        <taxon>Pseudomonadota</taxon>
        <taxon>Gammaproteobacteria</taxon>
        <taxon>Enterobacterales</taxon>
        <taxon>Erwiniaceae</taxon>
        <taxon>Buchnera</taxon>
    </lineage>
</organism>
<comment type="similarity">
    <text evidence="5">Belongs to the YqgF HJR family.</text>
</comment>
<dbReference type="InterPro" id="IPR012337">
    <property type="entry name" value="RNaseH-like_sf"/>
</dbReference>